<keyword evidence="2 7" id="KW-0813">Transport</keyword>
<organism evidence="10 11">
    <name type="scientific">Lutibacter flavus</name>
    <dbReference type="NCBI Taxonomy" id="691689"/>
    <lineage>
        <taxon>Bacteria</taxon>
        <taxon>Pseudomonadati</taxon>
        <taxon>Bacteroidota</taxon>
        <taxon>Flavobacteriia</taxon>
        <taxon>Flavobacteriales</taxon>
        <taxon>Flavobacteriaceae</taxon>
        <taxon>Lutibacter</taxon>
    </lineage>
</organism>
<dbReference type="Gene3D" id="2.170.130.10">
    <property type="entry name" value="TonB-dependent receptor, plug domain"/>
    <property type="match status" value="1"/>
</dbReference>
<reference evidence="11" key="1">
    <citation type="submission" date="2017-06" db="EMBL/GenBank/DDBJ databases">
        <authorList>
            <person name="Varghese N."/>
            <person name="Submissions S."/>
        </authorList>
    </citation>
    <scope>NUCLEOTIDE SEQUENCE [LARGE SCALE GENOMIC DNA]</scope>
    <source>
        <strain evidence="11">DSM 27993</strain>
    </source>
</reference>
<dbReference type="Gene3D" id="2.40.170.20">
    <property type="entry name" value="TonB-dependent receptor, beta-barrel domain"/>
    <property type="match status" value="1"/>
</dbReference>
<dbReference type="AlphaFoldDB" id="A0A238XJM7"/>
<dbReference type="FunFam" id="2.170.130.10:FF:000008">
    <property type="entry name" value="SusC/RagA family TonB-linked outer membrane protein"/>
    <property type="match status" value="1"/>
</dbReference>
<keyword evidence="6 7" id="KW-0998">Cell outer membrane</keyword>
<evidence type="ECO:0000256" key="6">
    <source>
        <dbReference type="ARBA" id="ARBA00023237"/>
    </source>
</evidence>
<dbReference type="InterPro" id="IPR039426">
    <property type="entry name" value="TonB-dep_rcpt-like"/>
</dbReference>
<evidence type="ECO:0000256" key="8">
    <source>
        <dbReference type="SAM" id="SignalP"/>
    </source>
</evidence>
<dbReference type="Pfam" id="PF13715">
    <property type="entry name" value="CarbopepD_reg_2"/>
    <property type="match status" value="1"/>
</dbReference>
<dbReference type="InterPro" id="IPR008969">
    <property type="entry name" value="CarboxyPept-like_regulatory"/>
</dbReference>
<dbReference type="InterPro" id="IPR036942">
    <property type="entry name" value="Beta-barrel_TonB_sf"/>
</dbReference>
<accession>A0A238XJM7</accession>
<keyword evidence="4 7" id="KW-0812">Transmembrane</keyword>
<name>A0A238XJM7_9FLAO</name>
<dbReference type="InterPro" id="IPR023996">
    <property type="entry name" value="TonB-dep_OMP_SusC/RagA"/>
</dbReference>
<dbReference type="Gene3D" id="2.60.40.1120">
    <property type="entry name" value="Carboxypeptidase-like, regulatory domain"/>
    <property type="match status" value="1"/>
</dbReference>
<dbReference type="EMBL" id="FZNX01000003">
    <property type="protein sequence ID" value="SNR59196.1"/>
    <property type="molecule type" value="Genomic_DNA"/>
</dbReference>
<sequence>MTYFLFFKSKSRCFKRLRLLTLLLLFTAAMNAQITVTGKVSDADGPIPGANVLLKGTTNGTITNFDGEYTINNVPSGGVIVYSFLGYKAKEISVNNKNQINVTLEFDTTTLDEVVVVGYGKMKRSDLTGSVVSVSSEAISQSVSTSIDQVLQGRAAGVQVQQNSGAPGAGSSIRIRGISSLNGSNEPIFIIDGIIIDGSTGSGNENALSSISPSDIASIDVLKDASATAIYGSRAANGVIIITTKRGKKGEASITYDSYVGFQEIPNKLELLNLQEYAIHKNKRADLGIVQRDNNFIRPELLGAGTDWQDEMFSRAMMQSHNLSVSGGTDKSTYAMGVGYLDQEGIAIGSGFNRFNMRGVFDSQVKDYLKVGINFAFNNSKQKTTVSDESLILTAFKQTPNVAVRNADGNFDGPDTDEFVQNNPVGLASIRDNRNEKAGIRASTFAELSFTDNLKLRTEYAIDFGFSNAYQFNPSYSFGALANDVREGSRNKSYNKYWNWKNILTYTKEFGLHNVNMMLGQEIQESHWENLYGYRSGFLTNGATDLNAGDATTAKNSNGSGTSAISSYFGRMFYSYNDKYLLTGTLRYDGSSKFYKDNRWGWFPSAAFAWKVSNEDFLKDNSVINNLKLRLGWGTVGNQNVPNYAYTSTYTSSATNWGTGLLAANTANQDLQWESTYSSNVGLDVNLFNNRVEFIADVYYKKTKNLLLQLPLPAYVGTTGQGSTSAPWVNIGSLENKGIELTLNTVNVDKNDFQWRSNFVFSMNRNKVLKLNTETGILNRTLQQGSDITIVTRTAVGESIGQFYGYKVIGRFEKATDFYYKNSTGEIVPTALPEGMAIGENSVWIGDFIFEDINKDGVINEQDRDYIGNPEADFTYGIGNSFSYKGFDLNVFLSGSYGNDAVNYQRRWLENPRENTNLLQTALGYADLALINPDGPNDYRNIQIIGGNDYMPRIGASSASSTSNYRYSNNFVEDGSYLRIKNISIGYNFPPKLVSKFGIQNLKVYTNLQNVYTFTKYTGLDPEIGSINQDALLTGIDNARYPSPRIFTLGLNVKF</sequence>
<keyword evidence="8" id="KW-0732">Signal</keyword>
<dbReference type="NCBIfam" id="TIGR04056">
    <property type="entry name" value="OMP_RagA_SusC"/>
    <property type="match status" value="1"/>
</dbReference>
<dbReference type="Proteomes" id="UP000198412">
    <property type="component" value="Unassembled WGS sequence"/>
</dbReference>
<dbReference type="PROSITE" id="PS52016">
    <property type="entry name" value="TONB_DEPENDENT_REC_3"/>
    <property type="match status" value="1"/>
</dbReference>
<dbReference type="OrthoDB" id="9768177at2"/>
<dbReference type="InterPro" id="IPR012910">
    <property type="entry name" value="Plug_dom"/>
</dbReference>
<feature type="domain" description="TonB-dependent receptor plug" evidence="9">
    <location>
        <begin position="124"/>
        <end position="239"/>
    </location>
</feature>
<dbReference type="SUPFAM" id="SSF49464">
    <property type="entry name" value="Carboxypeptidase regulatory domain-like"/>
    <property type="match status" value="1"/>
</dbReference>
<evidence type="ECO:0000256" key="7">
    <source>
        <dbReference type="PROSITE-ProRule" id="PRU01360"/>
    </source>
</evidence>
<dbReference type="InterPro" id="IPR023997">
    <property type="entry name" value="TonB-dep_OMP_SusC/RagA_CS"/>
</dbReference>
<dbReference type="InterPro" id="IPR037066">
    <property type="entry name" value="Plug_dom_sf"/>
</dbReference>
<evidence type="ECO:0000256" key="1">
    <source>
        <dbReference type="ARBA" id="ARBA00004571"/>
    </source>
</evidence>
<comment type="subcellular location">
    <subcellularLocation>
        <location evidence="1 7">Cell outer membrane</location>
        <topology evidence="1 7">Multi-pass membrane protein</topology>
    </subcellularLocation>
</comment>
<protein>
    <submittedName>
        <fullName evidence="10">TonB-linked outer membrane protein, SusC/RagA family</fullName>
    </submittedName>
</protein>
<keyword evidence="11" id="KW-1185">Reference proteome</keyword>
<dbReference type="NCBIfam" id="TIGR04057">
    <property type="entry name" value="SusC_RagA_signa"/>
    <property type="match status" value="1"/>
</dbReference>
<evidence type="ECO:0000256" key="4">
    <source>
        <dbReference type="ARBA" id="ARBA00022692"/>
    </source>
</evidence>
<evidence type="ECO:0000256" key="5">
    <source>
        <dbReference type="ARBA" id="ARBA00023136"/>
    </source>
</evidence>
<keyword evidence="5 7" id="KW-0472">Membrane</keyword>
<evidence type="ECO:0000313" key="11">
    <source>
        <dbReference type="Proteomes" id="UP000198412"/>
    </source>
</evidence>
<keyword evidence="3 7" id="KW-1134">Transmembrane beta strand</keyword>
<dbReference type="SUPFAM" id="SSF56935">
    <property type="entry name" value="Porins"/>
    <property type="match status" value="1"/>
</dbReference>
<feature type="chain" id="PRO_5012669697" evidence="8">
    <location>
        <begin position="33"/>
        <end position="1055"/>
    </location>
</feature>
<proteinExistence type="inferred from homology"/>
<feature type="signal peptide" evidence="8">
    <location>
        <begin position="1"/>
        <end position="32"/>
    </location>
</feature>
<dbReference type="GO" id="GO:0009279">
    <property type="term" value="C:cell outer membrane"/>
    <property type="evidence" value="ECO:0007669"/>
    <property type="project" value="UniProtKB-SubCell"/>
</dbReference>
<dbReference type="Pfam" id="PF07715">
    <property type="entry name" value="Plug"/>
    <property type="match status" value="1"/>
</dbReference>
<evidence type="ECO:0000256" key="2">
    <source>
        <dbReference type="ARBA" id="ARBA00022448"/>
    </source>
</evidence>
<evidence type="ECO:0000259" key="9">
    <source>
        <dbReference type="Pfam" id="PF07715"/>
    </source>
</evidence>
<comment type="similarity">
    <text evidence="7">Belongs to the TonB-dependent receptor family.</text>
</comment>
<evidence type="ECO:0000313" key="10">
    <source>
        <dbReference type="EMBL" id="SNR59196.1"/>
    </source>
</evidence>
<evidence type="ECO:0000256" key="3">
    <source>
        <dbReference type="ARBA" id="ARBA00022452"/>
    </source>
</evidence>
<gene>
    <name evidence="10" type="ORF">SAMN04488111_1889</name>
</gene>